<keyword evidence="2" id="KW-1185">Reference proteome</keyword>
<protein>
    <submittedName>
        <fullName evidence="1">Uncharacterized protein</fullName>
    </submittedName>
</protein>
<organism evidence="1 2">
    <name type="scientific">Caerostris extrusa</name>
    <name type="common">Bark spider</name>
    <name type="synonym">Caerostris bankana</name>
    <dbReference type="NCBI Taxonomy" id="172846"/>
    <lineage>
        <taxon>Eukaryota</taxon>
        <taxon>Metazoa</taxon>
        <taxon>Ecdysozoa</taxon>
        <taxon>Arthropoda</taxon>
        <taxon>Chelicerata</taxon>
        <taxon>Arachnida</taxon>
        <taxon>Araneae</taxon>
        <taxon>Araneomorphae</taxon>
        <taxon>Entelegynae</taxon>
        <taxon>Araneoidea</taxon>
        <taxon>Araneidae</taxon>
        <taxon>Caerostris</taxon>
    </lineage>
</organism>
<evidence type="ECO:0000313" key="1">
    <source>
        <dbReference type="EMBL" id="GIY86409.1"/>
    </source>
</evidence>
<dbReference type="Proteomes" id="UP001054945">
    <property type="component" value="Unassembled WGS sequence"/>
</dbReference>
<dbReference type="EMBL" id="BPLR01016790">
    <property type="protein sequence ID" value="GIY86409.1"/>
    <property type="molecule type" value="Genomic_DNA"/>
</dbReference>
<reference evidence="1 2" key="1">
    <citation type="submission" date="2021-06" db="EMBL/GenBank/DDBJ databases">
        <title>Caerostris extrusa draft genome.</title>
        <authorList>
            <person name="Kono N."/>
            <person name="Arakawa K."/>
        </authorList>
    </citation>
    <scope>NUCLEOTIDE SEQUENCE [LARGE SCALE GENOMIC DNA]</scope>
</reference>
<gene>
    <name evidence="1" type="ORF">CEXT_219021</name>
</gene>
<comment type="caution">
    <text evidence="1">The sequence shown here is derived from an EMBL/GenBank/DDBJ whole genome shotgun (WGS) entry which is preliminary data.</text>
</comment>
<name>A0AAV4WVW0_CAEEX</name>
<evidence type="ECO:0000313" key="2">
    <source>
        <dbReference type="Proteomes" id="UP001054945"/>
    </source>
</evidence>
<proteinExistence type="predicted"/>
<accession>A0AAV4WVW0</accession>
<dbReference type="AlphaFoldDB" id="A0AAV4WVW0"/>
<sequence>MISRYRDGGIVSGFVHLEMEVFISKSKELLPPSFPLRRKLFPNPGKSLTKLISGKLDPAPPTEEPSELEILSTVLFKASSCFRPAYQVRSEGRWLISFERITYTVVVVLVVGGGSSRVNGRFLVPRSYGPLSCGGSFSKQTGEFSMELLRGGKSRWNVLLLKFRTFWNVRGMLEKCRS</sequence>